<keyword evidence="2 3" id="KW-0808">Transferase</keyword>
<name>A0A8H7QSR4_9FUNG</name>
<keyword evidence="5" id="KW-0732">Signal</keyword>
<dbReference type="SUPFAM" id="SSF53756">
    <property type="entry name" value="UDP-Glycosyltransferase/glycogen phosphorylase"/>
    <property type="match status" value="1"/>
</dbReference>
<accession>A0A8H7QSR4</accession>
<proteinExistence type="inferred from homology"/>
<keyword evidence="4" id="KW-0812">Transmembrane</keyword>
<dbReference type="OrthoDB" id="5835829at2759"/>
<dbReference type="EMBL" id="JAEPRD010000116">
    <property type="protein sequence ID" value="KAG2198119.1"/>
    <property type="molecule type" value="Genomic_DNA"/>
</dbReference>
<feature type="transmembrane region" description="Helical" evidence="4">
    <location>
        <begin position="512"/>
        <end position="535"/>
    </location>
</feature>
<feature type="signal peptide" evidence="5">
    <location>
        <begin position="1"/>
        <end position="23"/>
    </location>
</feature>
<dbReference type="InterPro" id="IPR035595">
    <property type="entry name" value="UDP_glycos_trans_CS"/>
</dbReference>
<dbReference type="PANTHER" id="PTHR48043:SF145">
    <property type="entry name" value="FI06409P-RELATED"/>
    <property type="match status" value="1"/>
</dbReference>
<dbReference type="PANTHER" id="PTHR48043">
    <property type="entry name" value="EG:EG0003.4 PROTEIN-RELATED"/>
    <property type="match status" value="1"/>
</dbReference>
<dbReference type="InterPro" id="IPR050271">
    <property type="entry name" value="UDP-glycosyltransferase"/>
</dbReference>
<evidence type="ECO:0000256" key="3">
    <source>
        <dbReference type="RuleBase" id="RU003718"/>
    </source>
</evidence>
<evidence type="ECO:0000256" key="2">
    <source>
        <dbReference type="ARBA" id="ARBA00022679"/>
    </source>
</evidence>
<sequence>MKFSSKKPVLSLLAATLFVGSNALEMQPSFREGNFKNIAFTALVGGSSHHNWVLSIIDELGDRGHNVSYLTSTQDTRFGQPFQNVRTVDIGPEVPYDKVKVMQDICSGKPPIEIFSKAIPLMTAHYERDYFTYLSYFESNRIDLALCDHFVEACVDAANTLSIPFIVTSTLDYTSEAAAPYINNNMNTMSDYTTEFQSFSTRFKNKFFVPLDALYKFYPHIKDMMTRKRAIGIEAKFETPESTWKDSIKLVNSLFGYTAARPLGPLSEHIGPIIPKKYKPLTGELEQYFSSHERVAYIAFGQQAVPSEQNIRLILTGLLESIEAGTLDGFLWATVNSRGSFPDSITTSSNTTYNVLDMFSHANPHARMIKWAPQIAILAHPSTAVFVSHGGLGSWYESMYAGTPMIMFPFFGDQPGNALIIERSGLGGIIKSNGPVEDAVELIKKVVIDEDDEIKKNVKRIQALTQIHSEHSILRAADVVEEVAYTHKDNKLPHRQTASLNMPYIKSHNIDLYAALLSLLTGALALAVFIISKALGAKQIKMKTQ</sequence>
<dbReference type="CDD" id="cd03784">
    <property type="entry name" value="GT1_Gtf-like"/>
    <property type="match status" value="1"/>
</dbReference>
<dbReference type="Gene3D" id="3.40.50.2000">
    <property type="entry name" value="Glycogen Phosphorylase B"/>
    <property type="match status" value="2"/>
</dbReference>
<reference evidence="6" key="1">
    <citation type="submission" date="2020-12" db="EMBL/GenBank/DDBJ databases">
        <title>Metabolic potential, ecology and presence of endohyphal bacteria is reflected in genomic diversity of Mucoromycotina.</title>
        <authorList>
            <person name="Muszewska A."/>
            <person name="Okrasinska A."/>
            <person name="Steczkiewicz K."/>
            <person name="Drgas O."/>
            <person name="Orlowska M."/>
            <person name="Perlinska-Lenart U."/>
            <person name="Aleksandrzak-Piekarczyk T."/>
            <person name="Szatraj K."/>
            <person name="Zielenkiewicz U."/>
            <person name="Pilsyk S."/>
            <person name="Malc E."/>
            <person name="Mieczkowski P."/>
            <person name="Kruszewska J.S."/>
            <person name="Biernat P."/>
            <person name="Pawlowska J."/>
        </authorList>
    </citation>
    <scope>NUCLEOTIDE SEQUENCE</scope>
    <source>
        <strain evidence="6">WA0000017839</strain>
    </source>
</reference>
<organism evidence="6 7">
    <name type="scientific">Mucor saturninus</name>
    <dbReference type="NCBI Taxonomy" id="64648"/>
    <lineage>
        <taxon>Eukaryota</taxon>
        <taxon>Fungi</taxon>
        <taxon>Fungi incertae sedis</taxon>
        <taxon>Mucoromycota</taxon>
        <taxon>Mucoromycotina</taxon>
        <taxon>Mucoromycetes</taxon>
        <taxon>Mucorales</taxon>
        <taxon>Mucorineae</taxon>
        <taxon>Mucoraceae</taxon>
        <taxon>Mucor</taxon>
    </lineage>
</organism>
<dbReference type="GO" id="GO:0008194">
    <property type="term" value="F:UDP-glycosyltransferase activity"/>
    <property type="evidence" value="ECO:0007669"/>
    <property type="project" value="InterPro"/>
</dbReference>
<gene>
    <name evidence="6" type="ORF">INT47_001517</name>
</gene>
<evidence type="ECO:0000256" key="1">
    <source>
        <dbReference type="ARBA" id="ARBA00022676"/>
    </source>
</evidence>
<keyword evidence="4" id="KW-1133">Transmembrane helix</keyword>
<keyword evidence="7" id="KW-1185">Reference proteome</keyword>
<comment type="caution">
    <text evidence="6">The sequence shown here is derived from an EMBL/GenBank/DDBJ whole genome shotgun (WGS) entry which is preliminary data.</text>
</comment>
<dbReference type="InterPro" id="IPR002213">
    <property type="entry name" value="UDP_glucos_trans"/>
</dbReference>
<keyword evidence="1 3" id="KW-0328">Glycosyltransferase</keyword>
<protein>
    <recommendedName>
        <fullName evidence="8">UDP-glycosyltransferases domain-containing protein</fullName>
    </recommendedName>
</protein>
<evidence type="ECO:0000313" key="7">
    <source>
        <dbReference type="Proteomes" id="UP000603453"/>
    </source>
</evidence>
<dbReference type="Proteomes" id="UP000603453">
    <property type="component" value="Unassembled WGS sequence"/>
</dbReference>
<evidence type="ECO:0000313" key="6">
    <source>
        <dbReference type="EMBL" id="KAG2198119.1"/>
    </source>
</evidence>
<evidence type="ECO:0008006" key="8">
    <source>
        <dbReference type="Google" id="ProtNLM"/>
    </source>
</evidence>
<keyword evidence="4" id="KW-0472">Membrane</keyword>
<dbReference type="Pfam" id="PF00201">
    <property type="entry name" value="UDPGT"/>
    <property type="match status" value="1"/>
</dbReference>
<evidence type="ECO:0000256" key="5">
    <source>
        <dbReference type="SAM" id="SignalP"/>
    </source>
</evidence>
<dbReference type="PROSITE" id="PS00375">
    <property type="entry name" value="UDPGT"/>
    <property type="match status" value="1"/>
</dbReference>
<comment type="similarity">
    <text evidence="3">Belongs to the UDP-glycosyltransferase family.</text>
</comment>
<feature type="chain" id="PRO_5034121841" description="UDP-glycosyltransferases domain-containing protein" evidence="5">
    <location>
        <begin position="24"/>
        <end position="545"/>
    </location>
</feature>
<dbReference type="AlphaFoldDB" id="A0A8H7QSR4"/>
<evidence type="ECO:0000256" key="4">
    <source>
        <dbReference type="SAM" id="Phobius"/>
    </source>
</evidence>